<feature type="compositionally biased region" description="Low complexity" evidence="2">
    <location>
        <begin position="65"/>
        <end position="82"/>
    </location>
</feature>
<dbReference type="EMBL" id="LGRX02005886">
    <property type="protein sequence ID" value="KAK3277807.1"/>
    <property type="molecule type" value="Genomic_DNA"/>
</dbReference>
<feature type="coiled-coil region" evidence="1">
    <location>
        <begin position="1033"/>
        <end position="1089"/>
    </location>
</feature>
<gene>
    <name evidence="3" type="ORF">CYMTET_14209</name>
</gene>
<keyword evidence="1" id="KW-0175">Coiled coil</keyword>
<feature type="coiled-coil region" evidence="1">
    <location>
        <begin position="358"/>
        <end position="385"/>
    </location>
</feature>
<feature type="region of interest" description="Disordered" evidence="2">
    <location>
        <begin position="1"/>
        <end position="21"/>
    </location>
</feature>
<dbReference type="SUPFAM" id="SSF58113">
    <property type="entry name" value="Apolipoprotein A-I"/>
    <property type="match status" value="1"/>
</dbReference>
<sequence length="2615" mass="285438">MSEERPSDGEGWPRMPRKSIHDIREALTKQISVSGLSLAQDGKLSVSSTPPSIFSTPPQELADLTTPITSPTRSIPDSPSSTFSALRRRSALKSEIGQPQEKPEKPWDEMRMSEKMEVGISVKGVQKQVEGLLHIVEQHSQLLGELQESVTSKQDRAVLVERLSKKVEYVYTRVEELGRDPNAVGDARVSAAMSAAMAPTESYVTSEQLHDIVRNLQDKASGLELAELCRRQSKELNALKVQVAQGSSHGGLAHSAPGVSSQLLEEMLGGLQGKADATALEAICEKFTSQVEALKMQVRERDAVRVAATEVTLDEEAGLGQGKATNMQVFTQHFNGLLSDKADLDHVEKLYDKIFSTTSQLREELADLTEKEKREEDDRTTLSQEIHGLLEEKADKVNLEALYDRLYADFATSRKQQEEHTLQLLDRLEALESDLRQVPATAQQACEPMVSAAQDKLVSELSGWTEQLADKLRAEFKNAFDEERRQQRAEVEEMLVAVRDEHEESLRSMQAKMQLEVAEVARQMTTSEEKARAAEELAQEERDKLTAGNQALASLLASLNARVESDAASTETALDHLHSDLVKSREEGQSSLTETVAREAAFRDAGFQALKDTLEATVAQAVGEEADARSRGFAEVQVTLEASIQAAGSRCDEALAAEAQRWEASSSLLAAQVQSSIETRDRLHAEALEAFSTEIGAEAEVRREEYQTLEYELTAALMSEAEARVNDVAAEAEARLADAAAVQQQVQEETQQRHVAVADLAEKVQEETQQRHVAVADLTAAAASETQAREAAQAALREELDAEAESQATDLADWQGQISNRLVSESDARDTAISDCLRWIQAESAERSNSLEVEAETRRQSVQEAKVEVLAKMQAAVEAEREDRLGALQSLELERRTQAAELETAMGVVVDDLKGRIAAEVTQREHAALQAAEELAALEVKQTQALEATHVEALRGVEAEKECRERQVAAVQALVTESASSQTEAMTKANRELSSSIEVQLQESAAQRIVEESLVRSLLTGLEASCHTSSDAIHHLKEDAATSSKMIEKLEERVEEGLQSAGAEARRGIEELRKQAEEAQGEAHAAAVQLLEAETASREHDIEEVRRDIETEWVGWKSAVDEVRMELAAEMTESAAKHTRHAQSVQELDGRLLQTATELGRTIEETVTSSTAIKELAKELRLSREDSAEVNAAVKAEAATRMKVAEELRAESAQRVESSHAELAQRVATVDGELREIVQATAEATQERCQTLDKTVAVLVQSILEETDSRKAAVEETRSELLTAVTAEAESRAAASAEARERMVQSFAIEKDERSSSVEALAQKVEATASLVEEKGAQLSAFAREALKSETQMLTQMVEETRSEIKRVAEAEAEARIAAVDGARADATQAIAEEVKERTKALDEARLEMENTAAAEAEARIAAVERARTEAATAIAEEAKDRGKALDEARTEMENTAAAEAEALTAVMEELRAEIVQTAEVERKARTSSAELVMAELVELVGSETKVLAASIEEVKVEASQAVQAEAEARAAVVKEVQAEAAEAVVAEAKARTALVAEACGGVTAMVATEVEARTQALARARAEMVQEAADEIRVKAASMDEAREELLQAISDERRAWTAVVEEVRVELMEAVAAETERRTTSVAVTHSELERAVVAEAEARSCATKSAQEAQKEVMQAVAAEAEARAAAIAMEEEARVAAVEAASKTAVEAAEGARGDLSRAMRAEIKARAAAVEELRSEVLGATAAESEARVALMKETRSELWKAIAAESTGNASALAEAQSELAEGIASEQEAREASILEAQLKLTEAVKAETEARTTWQDEVHADVVRAVAEEAEARAAALAEEAEARAAALAEEAEARVVALAEAQAALETETKALAVSVETETKALAATVEETRSQVAVVRGELVEAVETYSQQQIVDKEELQGQLEAVEGKVEVAMQEVQAQSQTQVQAKAEEVQDAVAAMNAQLEQLEEGALAVLTKRIQQVEEGVEAVQTQHATELEEVKVDLEQQGAYYQKELHAGQERFAKSSGEQKEQLQDNLKELRSELESRMNKDRANQKHGLLQLHEQLKTEVAERQQQLSSAVLEVQADSEAKRETLREGLQAALVALNADSETKREALREQLATVAELTADAERRREALREQLQAALASMQADLEGKREVQREELRSAVDTLHKLVEAQAAAAREGNESLATNLELQVIDVRKTFSAENEAQRVQSAALQQELRDARGAQREHEEQVLERLAGGKEEAATFTRSAVEEAHAHMSAEIRKVQELAAEQSARDALQAQQVGDALTIVHEELSGITAEQVLLKHGLEEASDGLSKAQQQMVGLAEEVEAPKWADKICAAVEEEANTRQSAVKTLTDFIESSSQAAGKEQARLRADLDASQAARSKSEAAFSEAIRKEVDTRLLSSNSALNEQVAQQIEELRDVLEKEIAQLDEKSDAAVVRVEESTHGLVEKLQAIIQHQMDETMLDLKGQAVALQQNLKDDLHGQVLEDLKAIAVKADEMTENYFRFKESIQNLVLKEAADHKQTVSLIEEYLKPIKHLLPEMKRVLQERQELIDSSLTKGKNSRVMTTEKWDKVLVDSGAKKPARQSKFPHSSPATAKE</sequence>
<proteinExistence type="predicted"/>
<feature type="coiled-coil region" evidence="1">
    <location>
        <begin position="1799"/>
        <end position="1877"/>
    </location>
</feature>
<feature type="coiled-coil region" evidence="1">
    <location>
        <begin position="1925"/>
        <end position="2000"/>
    </location>
</feature>
<evidence type="ECO:0000256" key="2">
    <source>
        <dbReference type="SAM" id="MobiDB-lite"/>
    </source>
</evidence>
<feature type="coiled-coil region" evidence="1">
    <location>
        <begin position="1392"/>
        <end position="1481"/>
    </location>
</feature>
<feature type="region of interest" description="Disordered" evidence="2">
    <location>
        <begin position="2592"/>
        <end position="2615"/>
    </location>
</feature>
<evidence type="ECO:0000256" key="1">
    <source>
        <dbReference type="SAM" id="Coils"/>
    </source>
</evidence>
<feature type="coiled-coil region" evidence="1">
    <location>
        <begin position="2420"/>
        <end position="2455"/>
    </location>
</feature>
<feature type="compositionally biased region" description="Polar residues" evidence="2">
    <location>
        <begin position="2605"/>
        <end position="2615"/>
    </location>
</feature>
<feature type="coiled-coil region" evidence="1">
    <location>
        <begin position="2122"/>
        <end position="2167"/>
    </location>
</feature>
<feature type="coiled-coil region" evidence="1">
    <location>
        <begin position="499"/>
        <end position="544"/>
    </location>
</feature>
<name>A0AAE0GGW3_9CHLO</name>
<protein>
    <submittedName>
        <fullName evidence="3">Uncharacterized protein</fullName>
    </submittedName>
</protein>
<accession>A0AAE0GGW3</accession>
<dbReference type="Proteomes" id="UP001190700">
    <property type="component" value="Unassembled WGS sequence"/>
</dbReference>
<evidence type="ECO:0000313" key="4">
    <source>
        <dbReference type="Proteomes" id="UP001190700"/>
    </source>
</evidence>
<reference evidence="3 4" key="1">
    <citation type="journal article" date="2015" name="Genome Biol. Evol.">
        <title>Comparative Genomics of a Bacterivorous Green Alga Reveals Evolutionary Causalities and Consequences of Phago-Mixotrophic Mode of Nutrition.</title>
        <authorList>
            <person name="Burns J.A."/>
            <person name="Paasch A."/>
            <person name="Narechania A."/>
            <person name="Kim E."/>
        </authorList>
    </citation>
    <scope>NUCLEOTIDE SEQUENCE [LARGE SCALE GENOMIC DNA]</scope>
    <source>
        <strain evidence="3 4">PLY_AMNH</strain>
    </source>
</reference>
<feature type="coiled-coil region" evidence="1">
    <location>
        <begin position="2031"/>
        <end position="2062"/>
    </location>
</feature>
<feature type="compositionally biased region" description="Low complexity" evidence="2">
    <location>
        <begin position="45"/>
        <end position="58"/>
    </location>
</feature>
<comment type="caution">
    <text evidence="3">The sequence shown here is derived from an EMBL/GenBank/DDBJ whole genome shotgun (WGS) entry which is preliminary data.</text>
</comment>
<keyword evidence="4" id="KW-1185">Reference proteome</keyword>
<feature type="region of interest" description="Disordered" evidence="2">
    <location>
        <begin position="39"/>
        <end position="106"/>
    </location>
</feature>
<evidence type="ECO:0000313" key="3">
    <source>
        <dbReference type="EMBL" id="KAK3277807.1"/>
    </source>
</evidence>
<organism evidence="3 4">
    <name type="scientific">Cymbomonas tetramitiformis</name>
    <dbReference type="NCBI Taxonomy" id="36881"/>
    <lineage>
        <taxon>Eukaryota</taxon>
        <taxon>Viridiplantae</taxon>
        <taxon>Chlorophyta</taxon>
        <taxon>Pyramimonadophyceae</taxon>
        <taxon>Pyramimonadales</taxon>
        <taxon>Pyramimonadaceae</taxon>
        <taxon>Cymbomonas</taxon>
    </lineage>
</organism>